<dbReference type="STRING" id="765257.A0A0C9Z279"/>
<evidence type="ECO:0000256" key="7">
    <source>
        <dbReference type="ARBA" id="ARBA00022824"/>
    </source>
</evidence>
<keyword evidence="7 10" id="KW-0256">Endoplasmic reticulum</keyword>
<comment type="similarity">
    <text evidence="3 10">Belongs to the ALG6/ALG8 glucosyltransferase family.</text>
</comment>
<feature type="region of interest" description="Disordered" evidence="11">
    <location>
        <begin position="140"/>
        <end position="166"/>
    </location>
</feature>
<dbReference type="PANTHER" id="PTHR12413:SF1">
    <property type="entry name" value="DOLICHYL PYROPHOSPHATE MAN9GLCNAC2 ALPHA-1,3-GLUCOSYLTRANSFERASE"/>
    <property type="match status" value="1"/>
</dbReference>
<evidence type="ECO:0000313" key="12">
    <source>
        <dbReference type="EMBL" id="KIK14123.1"/>
    </source>
</evidence>
<keyword evidence="4 10" id="KW-0328">Glycosyltransferase</keyword>
<evidence type="ECO:0000256" key="9">
    <source>
        <dbReference type="ARBA" id="ARBA00023136"/>
    </source>
</evidence>
<feature type="transmembrane region" description="Helical" evidence="10">
    <location>
        <begin position="625"/>
        <end position="644"/>
    </location>
</feature>
<dbReference type="EMBL" id="KN833954">
    <property type="protein sequence ID" value="KIK14123.1"/>
    <property type="molecule type" value="Genomic_DNA"/>
</dbReference>
<keyword evidence="13" id="KW-1185">Reference proteome</keyword>
<proteinExistence type="inferred from homology"/>
<evidence type="ECO:0000256" key="10">
    <source>
        <dbReference type="RuleBase" id="RU363110"/>
    </source>
</evidence>
<keyword evidence="9 10" id="KW-0472">Membrane</keyword>
<name>A0A0C9Z279_9AGAM</name>
<evidence type="ECO:0000256" key="2">
    <source>
        <dbReference type="ARBA" id="ARBA00004922"/>
    </source>
</evidence>
<dbReference type="Pfam" id="PF03155">
    <property type="entry name" value="Alg6_Alg8"/>
    <property type="match status" value="1"/>
</dbReference>
<reference evidence="12 13" key="1">
    <citation type="submission" date="2014-04" db="EMBL/GenBank/DDBJ databases">
        <authorList>
            <consortium name="DOE Joint Genome Institute"/>
            <person name="Kuo A."/>
            <person name="Kohler A."/>
            <person name="Costa M.D."/>
            <person name="Nagy L.G."/>
            <person name="Floudas D."/>
            <person name="Copeland A."/>
            <person name="Barry K.W."/>
            <person name="Cichocki N."/>
            <person name="Veneault-Fourrey C."/>
            <person name="LaButti K."/>
            <person name="Lindquist E.A."/>
            <person name="Lipzen A."/>
            <person name="Lundell T."/>
            <person name="Morin E."/>
            <person name="Murat C."/>
            <person name="Sun H."/>
            <person name="Tunlid A."/>
            <person name="Henrissat B."/>
            <person name="Grigoriev I.V."/>
            <person name="Hibbett D.S."/>
            <person name="Martin F."/>
            <person name="Nordberg H.P."/>
            <person name="Cantor M.N."/>
            <person name="Hua S.X."/>
        </authorList>
    </citation>
    <scope>NUCLEOTIDE SEQUENCE [LARGE SCALE GENOMIC DNA]</scope>
    <source>
        <strain evidence="12 13">441</strain>
    </source>
</reference>
<evidence type="ECO:0000313" key="13">
    <source>
        <dbReference type="Proteomes" id="UP000054018"/>
    </source>
</evidence>
<feature type="transmembrane region" description="Helical" evidence="10">
    <location>
        <begin position="375"/>
        <end position="397"/>
    </location>
</feature>
<feature type="transmembrane region" description="Helical" evidence="10">
    <location>
        <begin position="343"/>
        <end position="368"/>
    </location>
</feature>
<dbReference type="GO" id="GO:0005789">
    <property type="term" value="C:endoplasmic reticulum membrane"/>
    <property type="evidence" value="ECO:0007669"/>
    <property type="project" value="UniProtKB-SubCell"/>
</dbReference>
<feature type="transmembrane region" description="Helical" evidence="10">
    <location>
        <begin position="282"/>
        <end position="306"/>
    </location>
</feature>
<dbReference type="HOGENOM" id="CLU_008110_1_0_1"/>
<dbReference type="InterPro" id="IPR004856">
    <property type="entry name" value="Glyco_trans_ALG6/ALG8"/>
</dbReference>
<reference evidence="13" key="2">
    <citation type="submission" date="2015-01" db="EMBL/GenBank/DDBJ databases">
        <title>Evolutionary Origins and Diversification of the Mycorrhizal Mutualists.</title>
        <authorList>
            <consortium name="DOE Joint Genome Institute"/>
            <consortium name="Mycorrhizal Genomics Consortium"/>
            <person name="Kohler A."/>
            <person name="Kuo A."/>
            <person name="Nagy L.G."/>
            <person name="Floudas D."/>
            <person name="Copeland A."/>
            <person name="Barry K.W."/>
            <person name="Cichocki N."/>
            <person name="Veneault-Fourrey C."/>
            <person name="LaButti K."/>
            <person name="Lindquist E.A."/>
            <person name="Lipzen A."/>
            <person name="Lundell T."/>
            <person name="Morin E."/>
            <person name="Murat C."/>
            <person name="Riley R."/>
            <person name="Ohm R."/>
            <person name="Sun H."/>
            <person name="Tunlid A."/>
            <person name="Henrissat B."/>
            <person name="Grigoriev I.V."/>
            <person name="Hibbett D.S."/>
            <person name="Martin F."/>
        </authorList>
    </citation>
    <scope>NUCLEOTIDE SEQUENCE [LARGE SCALE GENOMIC DNA]</scope>
    <source>
        <strain evidence="13">441</strain>
    </source>
</reference>
<evidence type="ECO:0000256" key="11">
    <source>
        <dbReference type="SAM" id="MobiDB-lite"/>
    </source>
</evidence>
<evidence type="ECO:0000256" key="3">
    <source>
        <dbReference type="ARBA" id="ARBA00008715"/>
    </source>
</evidence>
<dbReference type="OrthoDB" id="5589195at2759"/>
<comment type="pathway">
    <text evidence="2 10">Protein modification; protein glycosylation.</text>
</comment>
<keyword evidence="5 10" id="KW-0808">Transferase</keyword>
<evidence type="ECO:0000256" key="1">
    <source>
        <dbReference type="ARBA" id="ARBA00004477"/>
    </source>
</evidence>
<organism evidence="12 13">
    <name type="scientific">Pisolithus microcarpus 441</name>
    <dbReference type="NCBI Taxonomy" id="765257"/>
    <lineage>
        <taxon>Eukaryota</taxon>
        <taxon>Fungi</taxon>
        <taxon>Dikarya</taxon>
        <taxon>Basidiomycota</taxon>
        <taxon>Agaricomycotina</taxon>
        <taxon>Agaricomycetes</taxon>
        <taxon>Agaricomycetidae</taxon>
        <taxon>Boletales</taxon>
        <taxon>Sclerodermatineae</taxon>
        <taxon>Pisolithaceae</taxon>
        <taxon>Pisolithus</taxon>
    </lineage>
</organism>
<feature type="compositionally biased region" description="Low complexity" evidence="11">
    <location>
        <begin position="47"/>
        <end position="58"/>
    </location>
</feature>
<comment type="subcellular location">
    <subcellularLocation>
        <location evidence="1 10">Endoplasmic reticulum membrane</location>
        <topology evidence="1 10">Multi-pass membrane protein</topology>
    </subcellularLocation>
</comment>
<protein>
    <recommendedName>
        <fullName evidence="10">Alpha-1,3-glucosyltransferase</fullName>
        <ecNumber evidence="10">2.4.1.-</ecNumber>
    </recommendedName>
</protein>
<dbReference type="EC" id="2.4.1.-" evidence="10"/>
<keyword evidence="6 10" id="KW-0812">Transmembrane</keyword>
<feature type="transmembrane region" description="Helical" evidence="10">
    <location>
        <begin position="475"/>
        <end position="499"/>
    </location>
</feature>
<accession>A0A0C9Z279</accession>
<dbReference type="PANTHER" id="PTHR12413">
    <property type="entry name" value="DOLICHYL GLYCOSYLTRANSFERASE"/>
    <property type="match status" value="1"/>
</dbReference>
<feature type="transmembrane region" description="Helical" evidence="10">
    <location>
        <begin position="598"/>
        <end position="618"/>
    </location>
</feature>
<sequence>MEPTASHNDRTLGRHLPVQKMLQEDAKPTTKRSRNRTVSLDVHSQYRTSMRSRGSTRSPKGTGPSDARISEILSPIPRRHLLQTSESPTWLQVGSHSEADFQARCISPASVTSSVGSVYPYSSSVRKRLASSVFQQLDLTTGGSQTGSSGSTRRDQEDSRHDPGAGRRWVRWMHKQGMKAWVVPLGIATSAWVKWCIGLGDYSGYNTPPIFGDYEAQRHWMELTIHLSPQQWYTYDLQYWGLDYPPLTAYISWLCGKVGSLIDPSWFAFEESRGIETYNSKLFMRSTVVALDMLVYVPALYAFTRIWHRSRSSRTQHASLLILLFQPALLLIDFGHFQYNSVMLGLTLLAVDSFAAGLDLVGAVYFVLSLGFKQMALYYAPAIGSYLLGKCIFLGPIEGTRLFVRLAVVTLSSFIVLFAPFLPPLAPISTFLAAISRIFPFARGIFEDKVANFWCLTNVTLIKWKPLFLGKEGRLIKASAALTIAGFLPAVFGLLWGAYKTRLRSHSRESEARAVSFGTTARTPSPTLPLLLYALLTTSMSFFLFSFQVHEKTILLPLLPLTLLLSGATAGDEVYSWGVLGNVVGVFSMWPLLKRDGLGVQYIATLLLWCRLVGYNPFRLRFDSFVGLLSTAVNIAMLLLHVLELVVTPPNRYPDLFPVLNVLISTPVFGFIWLWSIKRGIEVGWALGGLPGSGTDRGFKDHKDHDDRIPTEVLSGRGPVKSVRREHGARAVSLGHASGLTLAGTSGYRDPRRRAVDRFRGSSVGIDE</sequence>
<dbReference type="GO" id="GO:0042281">
    <property type="term" value="F:dolichyl pyrophosphate Man9GlcNAc2 alpha-1,3-glucosyltransferase activity"/>
    <property type="evidence" value="ECO:0007669"/>
    <property type="project" value="TreeGrafter"/>
</dbReference>
<feature type="transmembrane region" description="Helical" evidence="10">
    <location>
        <begin position="554"/>
        <end position="578"/>
    </location>
</feature>
<feature type="region of interest" description="Disordered" evidence="11">
    <location>
        <begin position="1"/>
        <end position="68"/>
    </location>
</feature>
<dbReference type="AlphaFoldDB" id="A0A0C9Z279"/>
<feature type="compositionally biased region" description="Low complexity" evidence="11">
    <location>
        <begin position="140"/>
        <end position="151"/>
    </location>
</feature>
<keyword evidence="8 10" id="KW-1133">Transmembrane helix</keyword>
<feature type="transmembrane region" description="Helical" evidence="10">
    <location>
        <begin position="318"/>
        <end position="337"/>
    </location>
</feature>
<feature type="transmembrane region" description="Helical" evidence="10">
    <location>
        <begin position="656"/>
        <end position="675"/>
    </location>
</feature>
<gene>
    <name evidence="12" type="ORF">PISMIDRAFT_688226</name>
</gene>
<evidence type="ECO:0000256" key="5">
    <source>
        <dbReference type="ARBA" id="ARBA00022679"/>
    </source>
</evidence>
<evidence type="ECO:0000256" key="8">
    <source>
        <dbReference type="ARBA" id="ARBA00022989"/>
    </source>
</evidence>
<evidence type="ECO:0000256" key="6">
    <source>
        <dbReference type="ARBA" id="ARBA00022692"/>
    </source>
</evidence>
<dbReference type="UniPathway" id="UPA00378"/>
<dbReference type="Proteomes" id="UP000054018">
    <property type="component" value="Unassembled WGS sequence"/>
</dbReference>
<feature type="compositionally biased region" description="Basic and acidic residues" evidence="11">
    <location>
        <begin position="152"/>
        <end position="165"/>
    </location>
</feature>
<feature type="transmembrane region" description="Helical" evidence="10">
    <location>
        <begin position="530"/>
        <end position="547"/>
    </location>
</feature>
<evidence type="ECO:0000256" key="4">
    <source>
        <dbReference type="ARBA" id="ARBA00022676"/>
    </source>
</evidence>